<gene>
    <name evidence="9" type="ORF">SO802_025598</name>
</gene>
<evidence type="ECO:0000313" key="9">
    <source>
        <dbReference type="EMBL" id="KAK9990613.1"/>
    </source>
</evidence>
<dbReference type="AlphaFoldDB" id="A0AAW2BYV3"/>
<dbReference type="InterPro" id="IPR036955">
    <property type="entry name" value="AP2/ERF_dom_sf"/>
</dbReference>
<name>A0AAW2BYV3_9ROSI</name>
<dbReference type="GO" id="GO:0003677">
    <property type="term" value="F:DNA binding"/>
    <property type="evidence" value="ECO:0007669"/>
    <property type="project" value="UniProtKB-KW"/>
</dbReference>
<dbReference type="InterPro" id="IPR016177">
    <property type="entry name" value="DNA-bd_dom_sf"/>
</dbReference>
<dbReference type="Proteomes" id="UP001459277">
    <property type="component" value="Unassembled WGS sequence"/>
</dbReference>
<evidence type="ECO:0000259" key="8">
    <source>
        <dbReference type="PROSITE" id="PS51032"/>
    </source>
</evidence>
<keyword evidence="5" id="KW-0539">Nucleus</keyword>
<evidence type="ECO:0000256" key="2">
    <source>
        <dbReference type="ARBA" id="ARBA00023015"/>
    </source>
</evidence>
<evidence type="ECO:0000256" key="5">
    <source>
        <dbReference type="ARBA" id="ARBA00023242"/>
    </source>
</evidence>
<reference evidence="9 10" key="1">
    <citation type="submission" date="2024-01" db="EMBL/GenBank/DDBJ databases">
        <title>A telomere-to-telomere, gap-free genome of sweet tea (Lithocarpus litseifolius).</title>
        <authorList>
            <person name="Zhou J."/>
        </authorList>
    </citation>
    <scope>NUCLEOTIDE SEQUENCE [LARGE SCALE GENOMIC DNA]</scope>
    <source>
        <strain evidence="9">Zhou-2022a</strain>
        <tissue evidence="9">Leaf</tissue>
    </source>
</reference>
<evidence type="ECO:0000256" key="7">
    <source>
        <dbReference type="SAM" id="MobiDB-lite"/>
    </source>
</evidence>
<accession>A0AAW2BYV3</accession>
<dbReference type="GO" id="GO:0005634">
    <property type="term" value="C:nucleus"/>
    <property type="evidence" value="ECO:0007669"/>
    <property type="project" value="UniProtKB-SubCell"/>
</dbReference>
<organism evidence="9 10">
    <name type="scientific">Lithocarpus litseifolius</name>
    <dbReference type="NCBI Taxonomy" id="425828"/>
    <lineage>
        <taxon>Eukaryota</taxon>
        <taxon>Viridiplantae</taxon>
        <taxon>Streptophyta</taxon>
        <taxon>Embryophyta</taxon>
        <taxon>Tracheophyta</taxon>
        <taxon>Spermatophyta</taxon>
        <taxon>Magnoliopsida</taxon>
        <taxon>eudicotyledons</taxon>
        <taxon>Gunneridae</taxon>
        <taxon>Pentapetalae</taxon>
        <taxon>rosids</taxon>
        <taxon>fabids</taxon>
        <taxon>Fagales</taxon>
        <taxon>Fagaceae</taxon>
        <taxon>Lithocarpus</taxon>
    </lineage>
</organism>
<evidence type="ECO:0000313" key="10">
    <source>
        <dbReference type="Proteomes" id="UP001459277"/>
    </source>
</evidence>
<proteinExistence type="inferred from homology"/>
<comment type="caution">
    <text evidence="9">The sequence shown here is derived from an EMBL/GenBank/DDBJ whole genome shotgun (WGS) entry which is preliminary data.</text>
</comment>
<keyword evidence="4" id="KW-0804">Transcription</keyword>
<sequence length="222" mass="25418">MDGFYASSMWCPWRTIITEEQEHDIMVSALKHVITGGIHGLTPQHFQLLEQQPVPASAATFSLPSTSKRSSKKKKKNDNEKRYRGVRQRPWGKWASEIRDPREAKRKWLGTFQTAEEAARAYDKAAIKFRGPRAKLNFPFSDYGEKPSNVEEDQLAEQGHNLEVNPNVNAETMTESETQTVEVANSNDEENEFLDWLTLEELEGLLKDWPDNLNDPTNDPTQ</sequence>
<feature type="region of interest" description="Disordered" evidence="7">
    <location>
        <begin position="59"/>
        <end position="86"/>
    </location>
</feature>
<dbReference type="Gene3D" id="3.30.730.10">
    <property type="entry name" value="AP2/ERF domain"/>
    <property type="match status" value="1"/>
</dbReference>
<dbReference type="PROSITE" id="PS51032">
    <property type="entry name" value="AP2_ERF"/>
    <property type="match status" value="1"/>
</dbReference>
<dbReference type="PRINTS" id="PR00367">
    <property type="entry name" value="ETHRSPELEMNT"/>
</dbReference>
<comment type="subcellular location">
    <subcellularLocation>
        <location evidence="1">Nucleus</location>
    </subcellularLocation>
</comment>
<dbReference type="PANTHER" id="PTHR31190:SF181">
    <property type="entry name" value="OS02G0764700 PROTEIN"/>
    <property type="match status" value="1"/>
</dbReference>
<evidence type="ECO:0000256" key="4">
    <source>
        <dbReference type="ARBA" id="ARBA00023163"/>
    </source>
</evidence>
<dbReference type="PANTHER" id="PTHR31190">
    <property type="entry name" value="DNA-BINDING DOMAIN"/>
    <property type="match status" value="1"/>
</dbReference>
<comment type="similarity">
    <text evidence="6">Belongs to the AP2/ERF transcription factor family. ERF subfamily.</text>
</comment>
<dbReference type="Pfam" id="PF00847">
    <property type="entry name" value="AP2"/>
    <property type="match status" value="1"/>
</dbReference>
<keyword evidence="3" id="KW-0238">DNA-binding</keyword>
<dbReference type="CDD" id="cd00018">
    <property type="entry name" value="AP2"/>
    <property type="match status" value="1"/>
</dbReference>
<feature type="domain" description="AP2/ERF" evidence="8">
    <location>
        <begin position="82"/>
        <end position="139"/>
    </location>
</feature>
<dbReference type="GO" id="GO:0009873">
    <property type="term" value="P:ethylene-activated signaling pathway"/>
    <property type="evidence" value="ECO:0007669"/>
    <property type="project" value="InterPro"/>
</dbReference>
<keyword evidence="2" id="KW-0805">Transcription regulation</keyword>
<dbReference type="InterPro" id="IPR001471">
    <property type="entry name" value="AP2/ERF_dom"/>
</dbReference>
<evidence type="ECO:0000256" key="6">
    <source>
        <dbReference type="ARBA" id="ARBA00024343"/>
    </source>
</evidence>
<dbReference type="EMBL" id="JAZDWU010000009">
    <property type="protein sequence ID" value="KAK9990613.1"/>
    <property type="molecule type" value="Genomic_DNA"/>
</dbReference>
<dbReference type="InterPro" id="IPR044808">
    <property type="entry name" value="ERF_plant"/>
</dbReference>
<evidence type="ECO:0000256" key="3">
    <source>
        <dbReference type="ARBA" id="ARBA00023125"/>
    </source>
</evidence>
<dbReference type="SMART" id="SM00380">
    <property type="entry name" value="AP2"/>
    <property type="match status" value="1"/>
</dbReference>
<dbReference type="FunFam" id="3.30.730.10:FF:000001">
    <property type="entry name" value="Ethylene-responsive transcription factor 2"/>
    <property type="match status" value="1"/>
</dbReference>
<dbReference type="SUPFAM" id="SSF54171">
    <property type="entry name" value="DNA-binding domain"/>
    <property type="match status" value="1"/>
</dbReference>
<dbReference type="GO" id="GO:0003700">
    <property type="term" value="F:DNA-binding transcription factor activity"/>
    <property type="evidence" value="ECO:0007669"/>
    <property type="project" value="InterPro"/>
</dbReference>
<protein>
    <recommendedName>
        <fullName evidence="8">AP2/ERF domain-containing protein</fullName>
    </recommendedName>
</protein>
<evidence type="ECO:0000256" key="1">
    <source>
        <dbReference type="ARBA" id="ARBA00004123"/>
    </source>
</evidence>
<keyword evidence="10" id="KW-1185">Reference proteome</keyword>